<name>A0AAV3PQM3_LITER</name>
<dbReference type="AlphaFoldDB" id="A0AAV3PQM3"/>
<proteinExistence type="predicted"/>
<feature type="region of interest" description="Disordered" evidence="1">
    <location>
        <begin position="1"/>
        <end position="84"/>
    </location>
</feature>
<accession>A0AAV3PQM3</accession>
<evidence type="ECO:0000256" key="1">
    <source>
        <dbReference type="SAM" id="MobiDB-lite"/>
    </source>
</evidence>
<keyword evidence="3" id="KW-1185">Reference proteome</keyword>
<gene>
    <name evidence="2" type="ORF">LIER_37797</name>
</gene>
<organism evidence="2 3">
    <name type="scientific">Lithospermum erythrorhizon</name>
    <name type="common">Purple gromwell</name>
    <name type="synonym">Lithospermum officinale var. erythrorhizon</name>
    <dbReference type="NCBI Taxonomy" id="34254"/>
    <lineage>
        <taxon>Eukaryota</taxon>
        <taxon>Viridiplantae</taxon>
        <taxon>Streptophyta</taxon>
        <taxon>Embryophyta</taxon>
        <taxon>Tracheophyta</taxon>
        <taxon>Spermatophyta</taxon>
        <taxon>Magnoliopsida</taxon>
        <taxon>eudicotyledons</taxon>
        <taxon>Gunneridae</taxon>
        <taxon>Pentapetalae</taxon>
        <taxon>asterids</taxon>
        <taxon>lamiids</taxon>
        <taxon>Boraginales</taxon>
        <taxon>Boraginaceae</taxon>
        <taxon>Boraginoideae</taxon>
        <taxon>Lithospermeae</taxon>
        <taxon>Lithospermum</taxon>
    </lineage>
</organism>
<reference evidence="2 3" key="1">
    <citation type="submission" date="2024-01" db="EMBL/GenBank/DDBJ databases">
        <title>The complete chloroplast genome sequence of Lithospermum erythrorhizon: insights into the phylogenetic relationship among Boraginaceae species and the maternal lineages of purple gromwells.</title>
        <authorList>
            <person name="Okada T."/>
            <person name="Watanabe K."/>
        </authorList>
    </citation>
    <scope>NUCLEOTIDE SEQUENCE [LARGE SCALE GENOMIC DNA]</scope>
</reference>
<comment type="caution">
    <text evidence="2">The sequence shown here is derived from an EMBL/GenBank/DDBJ whole genome shotgun (WGS) entry which is preliminary data.</text>
</comment>
<feature type="compositionally biased region" description="Basic and acidic residues" evidence="1">
    <location>
        <begin position="60"/>
        <end position="72"/>
    </location>
</feature>
<dbReference type="Proteomes" id="UP001454036">
    <property type="component" value="Unassembled WGS sequence"/>
</dbReference>
<feature type="compositionally biased region" description="Low complexity" evidence="1">
    <location>
        <begin position="1"/>
        <end position="14"/>
    </location>
</feature>
<sequence>MGSKGSLSAPSSSKGEQEELTSIQGAPEAYERLEAPTQEKPSEEPLDSPPVQCIWYPGKPHQERPSSPHRSPDPSMGFMPIGSEEGYKSDHSYFVDTPYVLPSGVEVTADSVCRPDHCLAADMLKNCMLRALGAWS</sequence>
<evidence type="ECO:0000313" key="2">
    <source>
        <dbReference type="EMBL" id="GAA0154069.1"/>
    </source>
</evidence>
<evidence type="ECO:0000313" key="3">
    <source>
        <dbReference type="Proteomes" id="UP001454036"/>
    </source>
</evidence>
<protein>
    <submittedName>
        <fullName evidence="2">Uncharacterized protein</fullName>
    </submittedName>
</protein>
<dbReference type="EMBL" id="BAABME010018505">
    <property type="protein sequence ID" value="GAA0154069.1"/>
    <property type="molecule type" value="Genomic_DNA"/>
</dbReference>